<dbReference type="PANTHER" id="PTHR37833:SF1">
    <property type="entry name" value="SIGNAL PEPTIDE PROTEIN"/>
    <property type="match status" value="1"/>
</dbReference>
<name>A0A4D7JIN9_9BACT</name>
<evidence type="ECO:0008006" key="3">
    <source>
        <dbReference type="Google" id="ProtNLM"/>
    </source>
</evidence>
<dbReference type="PANTHER" id="PTHR37833">
    <property type="entry name" value="LIPOPROTEIN-RELATED"/>
    <property type="match status" value="1"/>
</dbReference>
<dbReference type="KEGG" id="fpf:DCC35_08920"/>
<gene>
    <name evidence="1" type="ORF">DCC35_08920</name>
</gene>
<organism evidence="1 2">
    <name type="scientific">Mangrovivirga cuniculi</name>
    <dbReference type="NCBI Taxonomy" id="2715131"/>
    <lineage>
        <taxon>Bacteria</taxon>
        <taxon>Pseudomonadati</taxon>
        <taxon>Bacteroidota</taxon>
        <taxon>Cytophagia</taxon>
        <taxon>Cytophagales</taxon>
        <taxon>Mangrovivirgaceae</taxon>
        <taxon>Mangrovivirga</taxon>
    </lineage>
</organism>
<dbReference type="InterPro" id="IPR013783">
    <property type="entry name" value="Ig-like_fold"/>
</dbReference>
<evidence type="ECO:0000313" key="2">
    <source>
        <dbReference type="Proteomes" id="UP000298616"/>
    </source>
</evidence>
<protein>
    <recommendedName>
        <fullName evidence="3">DUF1573 domain-containing protein</fullName>
    </recommendedName>
</protein>
<sequence length="203" mass="23001">MVKKEFEIYNQGEKEIVFDPNLIETPEHITVSFNPANLAAKERGKLVVSYDTQNKDDLGYFTEPVSFITSEDSDSLKTLYVTTFIKEYFPPMTKEELADAPKISVSNRKHDFGALNEGETSEYEFTISNYGKEPLLIRKILANCGCIETEIRKEKIKPGQSTTVKVKLDSEGRVGYLTKNLTIFSNDPRKSTIQVTIKAKIDN</sequence>
<evidence type="ECO:0000313" key="1">
    <source>
        <dbReference type="EMBL" id="QCK14853.1"/>
    </source>
</evidence>
<keyword evidence="2" id="KW-1185">Reference proteome</keyword>
<dbReference type="AlphaFoldDB" id="A0A4D7JIN9"/>
<reference evidence="1 2" key="1">
    <citation type="submission" date="2018-04" db="EMBL/GenBank/DDBJ databases">
        <title>Complete genome uncultured novel isolate.</title>
        <authorList>
            <person name="Merlino G."/>
        </authorList>
    </citation>
    <scope>NUCLEOTIDE SEQUENCE [LARGE SCALE GENOMIC DNA]</scope>
    <source>
        <strain evidence="2">R1DC9</strain>
    </source>
</reference>
<dbReference type="OrthoDB" id="1466304at2"/>
<dbReference type="EMBL" id="CP028923">
    <property type="protein sequence ID" value="QCK14853.1"/>
    <property type="molecule type" value="Genomic_DNA"/>
</dbReference>
<proteinExistence type="predicted"/>
<dbReference type="Pfam" id="PF07610">
    <property type="entry name" value="DUF1573"/>
    <property type="match status" value="1"/>
</dbReference>
<dbReference type="InterPro" id="IPR011467">
    <property type="entry name" value="DUF1573"/>
</dbReference>
<dbReference type="Gene3D" id="2.60.40.10">
    <property type="entry name" value="Immunoglobulins"/>
    <property type="match status" value="1"/>
</dbReference>
<accession>A0A4D7JIN9</accession>
<dbReference type="Proteomes" id="UP000298616">
    <property type="component" value="Chromosome"/>
</dbReference>
<dbReference type="RefSeq" id="WP_137090440.1">
    <property type="nucleotide sequence ID" value="NZ_CP028923.1"/>
</dbReference>